<keyword evidence="10" id="KW-0406">Ion transport</keyword>
<dbReference type="GO" id="GO:0008198">
    <property type="term" value="F:ferrous iron binding"/>
    <property type="evidence" value="ECO:0007669"/>
    <property type="project" value="TreeGrafter"/>
</dbReference>
<evidence type="ECO:0000256" key="9">
    <source>
        <dbReference type="ARBA" id="ARBA00023004"/>
    </source>
</evidence>
<comment type="similarity">
    <text evidence="2">Belongs to the frataxin family.</text>
</comment>
<dbReference type="InterPro" id="IPR017789">
    <property type="entry name" value="Frataxin"/>
</dbReference>
<dbReference type="GO" id="GO:0006879">
    <property type="term" value="P:intracellular iron ion homeostasis"/>
    <property type="evidence" value="ECO:0007669"/>
    <property type="project" value="UniProtKB-KW"/>
</dbReference>
<accession>A0A7I4Y699</accession>
<dbReference type="SUPFAM" id="SSF55387">
    <property type="entry name" value="Frataxin/Nqo15-like"/>
    <property type="match status" value="1"/>
</dbReference>
<evidence type="ECO:0000256" key="8">
    <source>
        <dbReference type="ARBA" id="ARBA00023002"/>
    </source>
</evidence>
<sequence>MISGLCRPVILRAYRRGLCSAVSQADYEKAAEESLERLSDYLDTLPDQLQVSPDYDVTNAMGVLTVVISKKIGTYVINKQSPNRQLWLSSPISGPKRYDLVDHRWIYSHDNEALDTLLTREFRKIFGTDGIDFRNVI</sequence>
<dbReference type="Gene3D" id="3.30.920.10">
    <property type="entry name" value="Frataxin/CyaY"/>
    <property type="match status" value="1"/>
</dbReference>
<proteinExistence type="inferred from homology"/>
<evidence type="ECO:0000256" key="1">
    <source>
        <dbReference type="ARBA" id="ARBA00004173"/>
    </source>
</evidence>
<dbReference type="GO" id="GO:0004322">
    <property type="term" value="F:ferroxidase activity"/>
    <property type="evidence" value="ECO:0007669"/>
    <property type="project" value="UniProtKB-EC"/>
</dbReference>
<keyword evidence="11" id="KW-0496">Mitochondrion</keyword>
<dbReference type="GO" id="GO:0008199">
    <property type="term" value="F:ferric iron binding"/>
    <property type="evidence" value="ECO:0007669"/>
    <property type="project" value="InterPro"/>
</dbReference>
<dbReference type="EC" id="1.16.3.1" evidence="3"/>
<dbReference type="PROSITE" id="PS01344">
    <property type="entry name" value="FRATAXIN_1"/>
    <property type="match status" value="1"/>
</dbReference>
<evidence type="ECO:0000256" key="5">
    <source>
        <dbReference type="ARBA" id="ARBA00022448"/>
    </source>
</evidence>
<keyword evidence="5" id="KW-0813">Transport</keyword>
<dbReference type="GO" id="GO:0034986">
    <property type="term" value="F:iron chaperone activity"/>
    <property type="evidence" value="ECO:0007669"/>
    <property type="project" value="TreeGrafter"/>
</dbReference>
<keyword evidence="4" id="KW-0409">Iron storage</keyword>
<keyword evidence="13" id="KW-1185">Reference proteome</keyword>
<dbReference type="OMA" id="YEVEYHS"/>
<dbReference type="GO" id="GO:0006826">
    <property type="term" value="P:iron ion transport"/>
    <property type="evidence" value="ECO:0007669"/>
    <property type="project" value="UniProtKB-KW"/>
</dbReference>
<dbReference type="WBParaSite" id="HCON_00057750-00001">
    <property type="protein sequence ID" value="HCON_00057750-00001"/>
    <property type="gene ID" value="HCON_00057750"/>
</dbReference>
<evidence type="ECO:0000256" key="3">
    <source>
        <dbReference type="ARBA" id="ARBA00013107"/>
    </source>
</evidence>
<dbReference type="NCBIfam" id="TIGR03422">
    <property type="entry name" value="mito_frataxin"/>
    <property type="match status" value="1"/>
</dbReference>
<evidence type="ECO:0000256" key="2">
    <source>
        <dbReference type="ARBA" id="ARBA00008183"/>
    </source>
</evidence>
<dbReference type="PANTHER" id="PTHR16821:SF2">
    <property type="entry name" value="FRATAXIN, MITOCHONDRIAL"/>
    <property type="match status" value="1"/>
</dbReference>
<name>A0A7I4Y699_HAECO</name>
<keyword evidence="8" id="KW-0560">Oxidoreductase</keyword>
<dbReference type="Proteomes" id="UP000025227">
    <property type="component" value="Unplaced"/>
</dbReference>
<dbReference type="PANTHER" id="PTHR16821">
    <property type="entry name" value="FRATAXIN"/>
    <property type="match status" value="1"/>
</dbReference>
<comment type="subcellular location">
    <subcellularLocation>
        <location evidence="1">Mitochondrion</location>
    </subcellularLocation>
</comment>
<evidence type="ECO:0000256" key="4">
    <source>
        <dbReference type="ARBA" id="ARBA00022434"/>
    </source>
</evidence>
<evidence type="ECO:0000256" key="10">
    <source>
        <dbReference type="ARBA" id="ARBA00023065"/>
    </source>
</evidence>
<dbReference type="GO" id="GO:0016226">
    <property type="term" value="P:iron-sulfur cluster assembly"/>
    <property type="evidence" value="ECO:0007669"/>
    <property type="project" value="InterPro"/>
</dbReference>
<keyword evidence="6" id="KW-0410">Iron transport</keyword>
<dbReference type="SMART" id="SM01219">
    <property type="entry name" value="Frataxin_Cyay"/>
    <property type="match status" value="1"/>
</dbReference>
<dbReference type="Pfam" id="PF01491">
    <property type="entry name" value="Frataxin_Cyay"/>
    <property type="match status" value="1"/>
</dbReference>
<dbReference type="PROSITE" id="PS50810">
    <property type="entry name" value="FRATAXIN_2"/>
    <property type="match status" value="1"/>
</dbReference>
<evidence type="ECO:0000256" key="11">
    <source>
        <dbReference type="ARBA" id="ARBA00023128"/>
    </source>
</evidence>
<dbReference type="NCBIfam" id="TIGR03421">
    <property type="entry name" value="FeS_CyaY"/>
    <property type="match status" value="1"/>
</dbReference>
<dbReference type="InterPro" id="IPR036524">
    <property type="entry name" value="Frataxin/CyaY_sf"/>
</dbReference>
<dbReference type="InterPro" id="IPR002908">
    <property type="entry name" value="Frataxin/CyaY"/>
</dbReference>
<dbReference type="OrthoDB" id="1897642at2759"/>
<evidence type="ECO:0000256" key="7">
    <source>
        <dbReference type="ARBA" id="ARBA00022946"/>
    </source>
</evidence>
<reference evidence="14" key="1">
    <citation type="submission" date="2020-12" db="UniProtKB">
        <authorList>
            <consortium name="WormBaseParasite"/>
        </authorList>
    </citation>
    <scope>IDENTIFICATION</scope>
    <source>
        <strain evidence="14">MHco3</strain>
    </source>
</reference>
<keyword evidence="7" id="KW-0809">Transit peptide</keyword>
<dbReference type="PRINTS" id="PR00904">
    <property type="entry name" value="FRATAXIN"/>
</dbReference>
<protein>
    <recommendedName>
        <fullName evidence="3">ferroxidase</fullName>
        <ecNumber evidence="3">1.16.3.1</ecNumber>
    </recommendedName>
</protein>
<dbReference type="InterPro" id="IPR020895">
    <property type="entry name" value="Frataxin_CS"/>
</dbReference>
<dbReference type="GO" id="GO:0005739">
    <property type="term" value="C:mitochondrion"/>
    <property type="evidence" value="ECO:0007669"/>
    <property type="project" value="UniProtKB-SubCell"/>
</dbReference>
<dbReference type="GO" id="GO:0051537">
    <property type="term" value="F:2 iron, 2 sulfur cluster binding"/>
    <property type="evidence" value="ECO:0007669"/>
    <property type="project" value="TreeGrafter"/>
</dbReference>
<evidence type="ECO:0000313" key="13">
    <source>
        <dbReference type="Proteomes" id="UP000025227"/>
    </source>
</evidence>
<evidence type="ECO:0000256" key="12">
    <source>
        <dbReference type="ARBA" id="ARBA00047990"/>
    </source>
</evidence>
<organism evidence="13 14">
    <name type="scientific">Haemonchus contortus</name>
    <name type="common">Barber pole worm</name>
    <dbReference type="NCBI Taxonomy" id="6289"/>
    <lineage>
        <taxon>Eukaryota</taxon>
        <taxon>Metazoa</taxon>
        <taxon>Ecdysozoa</taxon>
        <taxon>Nematoda</taxon>
        <taxon>Chromadorea</taxon>
        <taxon>Rhabditida</taxon>
        <taxon>Rhabditina</taxon>
        <taxon>Rhabditomorpha</taxon>
        <taxon>Strongyloidea</taxon>
        <taxon>Trichostrongylidae</taxon>
        <taxon>Haemonchus</taxon>
    </lineage>
</organism>
<evidence type="ECO:0000256" key="6">
    <source>
        <dbReference type="ARBA" id="ARBA00022496"/>
    </source>
</evidence>
<keyword evidence="9" id="KW-0408">Iron</keyword>
<evidence type="ECO:0000313" key="14">
    <source>
        <dbReference type="WBParaSite" id="HCON_00057750-00001"/>
    </source>
</evidence>
<comment type="catalytic activity">
    <reaction evidence="12">
        <text>4 Fe(2+) + O2 + 4 H(+) = 4 Fe(3+) + 2 H2O</text>
        <dbReference type="Rhea" id="RHEA:11148"/>
        <dbReference type="ChEBI" id="CHEBI:15377"/>
        <dbReference type="ChEBI" id="CHEBI:15378"/>
        <dbReference type="ChEBI" id="CHEBI:15379"/>
        <dbReference type="ChEBI" id="CHEBI:29033"/>
        <dbReference type="ChEBI" id="CHEBI:29034"/>
        <dbReference type="EC" id="1.16.3.1"/>
    </reaction>
</comment>
<dbReference type="AlphaFoldDB" id="A0A7I4Y699"/>